<evidence type="ECO:0000313" key="2">
    <source>
        <dbReference type="Proteomes" id="UP000837857"/>
    </source>
</evidence>
<evidence type="ECO:0000313" key="1">
    <source>
        <dbReference type="EMBL" id="CAH2045024.1"/>
    </source>
</evidence>
<accession>A0ABN8I3M2</accession>
<organism evidence="1 2">
    <name type="scientific">Iphiclides podalirius</name>
    <name type="common">scarce swallowtail</name>
    <dbReference type="NCBI Taxonomy" id="110791"/>
    <lineage>
        <taxon>Eukaryota</taxon>
        <taxon>Metazoa</taxon>
        <taxon>Ecdysozoa</taxon>
        <taxon>Arthropoda</taxon>
        <taxon>Hexapoda</taxon>
        <taxon>Insecta</taxon>
        <taxon>Pterygota</taxon>
        <taxon>Neoptera</taxon>
        <taxon>Endopterygota</taxon>
        <taxon>Lepidoptera</taxon>
        <taxon>Glossata</taxon>
        <taxon>Ditrysia</taxon>
        <taxon>Papilionoidea</taxon>
        <taxon>Papilionidae</taxon>
        <taxon>Papilioninae</taxon>
        <taxon>Iphiclides</taxon>
    </lineage>
</organism>
<keyword evidence="2" id="KW-1185">Reference proteome</keyword>
<protein>
    <submittedName>
        <fullName evidence="1">Uncharacterized protein</fullName>
    </submittedName>
</protein>
<dbReference type="Proteomes" id="UP000837857">
    <property type="component" value="Chromosome 16"/>
</dbReference>
<reference evidence="1" key="1">
    <citation type="submission" date="2022-03" db="EMBL/GenBank/DDBJ databases">
        <authorList>
            <person name="Martin H S."/>
        </authorList>
    </citation>
    <scope>NUCLEOTIDE SEQUENCE</scope>
</reference>
<sequence>MAHRPLEVFYHCAPLRWLICGPLGGRVGGRRGGLISARTADRRATACRCPERPRSPFVLPPLCPDTISGRGARPATPASNHPPRSRCAALDRVRMEDYPCTISSRLT</sequence>
<proteinExistence type="predicted"/>
<name>A0ABN8I3M2_9NEOP</name>
<gene>
    <name evidence="1" type="ORF">IPOD504_LOCUS4899</name>
</gene>
<feature type="non-terminal residue" evidence="1">
    <location>
        <position position="107"/>
    </location>
</feature>
<dbReference type="EMBL" id="OW152828">
    <property type="protein sequence ID" value="CAH2045024.1"/>
    <property type="molecule type" value="Genomic_DNA"/>
</dbReference>